<proteinExistence type="predicted"/>
<evidence type="ECO:0000313" key="1">
    <source>
        <dbReference type="EMBL" id="KKL61108.1"/>
    </source>
</evidence>
<accession>A0A0F9DHD2</accession>
<gene>
    <name evidence="1" type="ORF">LCGC14_2198630</name>
</gene>
<sequence>MYNTKEQAYKDLEEKAINLVNGQTWNTEIIGKLSEEEQHEYHWLVEGICDYDDTECIDCKVLELDWSSVKIPTLPVKDNNEHYLFIMYMGIVF</sequence>
<comment type="caution">
    <text evidence="1">The sequence shown here is derived from an EMBL/GenBank/DDBJ whole genome shotgun (WGS) entry which is preliminary data.</text>
</comment>
<dbReference type="AlphaFoldDB" id="A0A0F9DHD2"/>
<dbReference type="EMBL" id="LAZR01028920">
    <property type="protein sequence ID" value="KKL61108.1"/>
    <property type="molecule type" value="Genomic_DNA"/>
</dbReference>
<name>A0A0F9DHD2_9ZZZZ</name>
<organism evidence="1">
    <name type="scientific">marine sediment metagenome</name>
    <dbReference type="NCBI Taxonomy" id="412755"/>
    <lineage>
        <taxon>unclassified sequences</taxon>
        <taxon>metagenomes</taxon>
        <taxon>ecological metagenomes</taxon>
    </lineage>
</organism>
<reference evidence="1" key="1">
    <citation type="journal article" date="2015" name="Nature">
        <title>Complex archaea that bridge the gap between prokaryotes and eukaryotes.</title>
        <authorList>
            <person name="Spang A."/>
            <person name="Saw J.H."/>
            <person name="Jorgensen S.L."/>
            <person name="Zaremba-Niedzwiedzka K."/>
            <person name="Martijn J."/>
            <person name="Lind A.E."/>
            <person name="van Eijk R."/>
            <person name="Schleper C."/>
            <person name="Guy L."/>
            <person name="Ettema T.J."/>
        </authorList>
    </citation>
    <scope>NUCLEOTIDE SEQUENCE</scope>
</reference>
<protein>
    <submittedName>
        <fullName evidence="1">Uncharacterized protein</fullName>
    </submittedName>
</protein>